<organism evidence="1 2">
    <name type="scientific">Lactobacillus xujianguonis</name>
    <dbReference type="NCBI Taxonomy" id="2495899"/>
    <lineage>
        <taxon>Bacteria</taxon>
        <taxon>Bacillati</taxon>
        <taxon>Bacillota</taxon>
        <taxon>Bacilli</taxon>
        <taxon>Lactobacillales</taxon>
        <taxon>Lactobacillaceae</taxon>
        <taxon>Lactobacillus</taxon>
    </lineage>
</organism>
<protein>
    <recommendedName>
        <fullName evidence="3">TetR family transcriptional regulator</fullName>
    </recommendedName>
</protein>
<dbReference type="Proteomes" id="UP000288291">
    <property type="component" value="Unassembled WGS sequence"/>
</dbReference>
<dbReference type="EMBL" id="RXIA01000004">
    <property type="protein sequence ID" value="RVU71519.1"/>
    <property type="molecule type" value="Genomic_DNA"/>
</dbReference>
<evidence type="ECO:0008006" key="3">
    <source>
        <dbReference type="Google" id="ProtNLM"/>
    </source>
</evidence>
<accession>A0A437SX77</accession>
<evidence type="ECO:0000313" key="1">
    <source>
        <dbReference type="EMBL" id="RVU71519.1"/>
    </source>
</evidence>
<dbReference type="AlphaFoldDB" id="A0A437SX77"/>
<sequence>MLLYDTQSRIKYGLIKALEQKPLYDLKDLDVIKNAEVANATFYKYYANKIVLLKDVEASLLAELKKALAEDLKVWYHPKHSLSKKDIARLVENGLNNTLDFFDKYHQELLVLTSNNGDPVLRHTLVDVVNQRLVRILKYYFNIYEQEGMLAKKPKLFDYVAYRWSNEIIDDLLYWIINRSKMTFDDAKQCLSMSFTQSVYEIVTHGFN</sequence>
<reference evidence="1 2" key="1">
    <citation type="submission" date="2018-12" db="EMBL/GenBank/DDBJ databases">
        <authorList>
            <person name="Meng J."/>
        </authorList>
    </citation>
    <scope>NUCLEOTIDE SEQUENCE [LARGE SCALE GENOMIC DNA]</scope>
    <source>
        <strain evidence="1 2">HT111-2</strain>
    </source>
</reference>
<name>A0A437SX77_9LACO</name>
<proteinExistence type="predicted"/>
<comment type="caution">
    <text evidence="1">The sequence shown here is derived from an EMBL/GenBank/DDBJ whole genome shotgun (WGS) entry which is preliminary data.</text>
</comment>
<dbReference type="RefSeq" id="WP_103660556.1">
    <property type="nucleotide sequence ID" value="NZ_ML136873.1"/>
</dbReference>
<gene>
    <name evidence="1" type="ORF">EJK17_02120</name>
</gene>
<dbReference type="Gene3D" id="1.10.357.10">
    <property type="entry name" value="Tetracycline Repressor, domain 2"/>
    <property type="match status" value="1"/>
</dbReference>
<evidence type="ECO:0000313" key="2">
    <source>
        <dbReference type="Proteomes" id="UP000288291"/>
    </source>
</evidence>
<keyword evidence="2" id="KW-1185">Reference proteome</keyword>